<evidence type="ECO:0000313" key="3">
    <source>
        <dbReference type="EMBL" id="MDQ8194751.1"/>
    </source>
</evidence>
<dbReference type="PANTHER" id="PTHR22946">
    <property type="entry name" value="DIENELACTONE HYDROLASE DOMAIN-CONTAINING PROTEIN-RELATED"/>
    <property type="match status" value="1"/>
</dbReference>
<reference evidence="3 4" key="1">
    <citation type="submission" date="2023-04" db="EMBL/GenBank/DDBJ databases">
        <title>A novel bacteria isolated from coastal sediment.</title>
        <authorList>
            <person name="Liu X.-J."/>
            <person name="Du Z.-J."/>
        </authorList>
    </citation>
    <scope>NUCLEOTIDE SEQUENCE [LARGE SCALE GENOMIC DNA]</scope>
    <source>
        <strain evidence="3 4">SDUM461004</strain>
    </source>
</reference>
<dbReference type="PANTHER" id="PTHR22946:SF9">
    <property type="entry name" value="POLYKETIDE TRANSFERASE AF380"/>
    <property type="match status" value="1"/>
</dbReference>
<dbReference type="PROSITE" id="PS00708">
    <property type="entry name" value="PRO_ENDOPEP_SER"/>
    <property type="match status" value="1"/>
</dbReference>
<evidence type="ECO:0000259" key="2">
    <source>
        <dbReference type="Pfam" id="PF05448"/>
    </source>
</evidence>
<dbReference type="InterPro" id="IPR008391">
    <property type="entry name" value="AXE1_dom"/>
</dbReference>
<dbReference type="InterPro" id="IPR029058">
    <property type="entry name" value="AB_hydrolase_fold"/>
</dbReference>
<dbReference type="InterPro" id="IPR009199">
    <property type="entry name" value="PhoPQ-act_pathogen-rel_PqaA"/>
</dbReference>
<keyword evidence="4" id="KW-1185">Reference proteome</keyword>
<comment type="caution">
    <text evidence="3">The sequence shown here is derived from an EMBL/GenBank/DDBJ whole genome shotgun (WGS) entry which is preliminary data.</text>
</comment>
<dbReference type="InterPro" id="IPR050261">
    <property type="entry name" value="FrsA_esterase"/>
</dbReference>
<protein>
    <submittedName>
        <fullName evidence="3">Acetylxylan esterase</fullName>
    </submittedName>
</protein>
<proteinExistence type="predicted"/>
<accession>A0ABU1ALV0</accession>
<dbReference type="Proteomes" id="UP001243717">
    <property type="component" value="Unassembled WGS sequence"/>
</dbReference>
<dbReference type="Pfam" id="PF10142">
    <property type="entry name" value="PhoPQ_related"/>
    <property type="match status" value="1"/>
</dbReference>
<dbReference type="Gene3D" id="3.40.50.1820">
    <property type="entry name" value="alpha/beta hydrolase"/>
    <property type="match status" value="1"/>
</dbReference>
<dbReference type="EMBL" id="JARXIC010000014">
    <property type="protein sequence ID" value="MDQ8194751.1"/>
    <property type="molecule type" value="Genomic_DNA"/>
</dbReference>
<dbReference type="SUPFAM" id="SSF53474">
    <property type="entry name" value="alpha/beta-Hydrolases"/>
    <property type="match status" value="1"/>
</dbReference>
<sequence>MSMDSQHTDLLTFPLPNKGRALPCWDLSVLMQVPDCYDVQSSELKSPCGIRPLYFEGLNYQGKPTRVFAWLGVPSDASDSVPGIVLVHGGGGTAFHDWVKLWVDRGYAAIAIDTTGSTPEFVHGMEISHPRHAYAGPAFDDGAFAAAMDCVTDQWMCHAVADTILAHSLLASQPKIDSQRIGISGVSWGGVISEIAVSLDDRFCFAAPVYGCGHLGENSYWLETDFQKLDPEIARRWIELWDPGMYLGNARLPMLFCNGTNDKHFRPDSWQKTYRDVRGPVTLSMKIRMPHDHPPAGDPAEILVFADSIVRQGSALPMIQEQGYSERAAWLRWESDVPIDSVEFVYTADEGNWVQREWHSLQATIKGSEQTAEVSIPTECSACYFNLIDTRGCIVSSEHFETKI</sequence>
<name>A0ABU1ALV0_9BACT</name>
<evidence type="ECO:0000313" key="4">
    <source>
        <dbReference type="Proteomes" id="UP001243717"/>
    </source>
</evidence>
<gene>
    <name evidence="3" type="ORF">QEH59_09965</name>
</gene>
<dbReference type="InterPro" id="IPR002471">
    <property type="entry name" value="Pept_S9_AS"/>
</dbReference>
<dbReference type="Pfam" id="PF05448">
    <property type="entry name" value="AXE1"/>
    <property type="match status" value="1"/>
</dbReference>
<organism evidence="3 4">
    <name type="scientific">Thalassobacterium sedimentorum</name>
    <dbReference type="NCBI Taxonomy" id="3041258"/>
    <lineage>
        <taxon>Bacteria</taxon>
        <taxon>Pseudomonadati</taxon>
        <taxon>Verrucomicrobiota</taxon>
        <taxon>Opitutia</taxon>
        <taxon>Puniceicoccales</taxon>
        <taxon>Coraliomargaritaceae</taxon>
        <taxon>Thalassobacterium</taxon>
    </lineage>
</organism>
<feature type="domain" description="Acetyl xylan esterase" evidence="2">
    <location>
        <begin position="53"/>
        <end position="210"/>
    </location>
</feature>
<keyword evidence="1" id="KW-0378">Hydrolase</keyword>
<evidence type="ECO:0000256" key="1">
    <source>
        <dbReference type="ARBA" id="ARBA00022801"/>
    </source>
</evidence>